<organism evidence="2">
    <name type="scientific">marine metagenome</name>
    <dbReference type="NCBI Taxonomy" id="408172"/>
    <lineage>
        <taxon>unclassified sequences</taxon>
        <taxon>metagenomes</taxon>
        <taxon>ecological metagenomes</taxon>
    </lineage>
</organism>
<proteinExistence type="predicted"/>
<sequence>QKQIRPGSNEDFLKVPIYEGGDGAEGTRAIHNDHVYDVIITGEHLPKLLPEGSEVNLTLKVDKSERKTVEVHFPSLDDFTHDVEVPRDTTQKEIDEDWLETELNKAIQSLELIKQDGTCTDTDKLNQTESELNDIKDEFEQGKGDDDRKMGMRDSLRKASKEIDRLQAASEWPKIEEELKSVFYQLEETNTQFKNDKATPIISQYKAQMPKVIKDKNVKVAQDLIDAMRLLDYAIADEGLGAQMEITQLNHLNEEFDILQWSDRGKARNILDRGLQMAADNPVKEQLRPIISELYKLLPEADRKIPSGDGSELIG</sequence>
<name>A0A382BT54_9ZZZZ</name>
<keyword evidence="1" id="KW-0175">Coiled coil</keyword>
<accession>A0A382BT54</accession>
<reference evidence="2" key="1">
    <citation type="submission" date="2018-05" db="EMBL/GenBank/DDBJ databases">
        <authorList>
            <person name="Lanie J.A."/>
            <person name="Ng W.-L."/>
            <person name="Kazmierczak K.M."/>
            <person name="Andrzejewski T.M."/>
            <person name="Davidsen T.M."/>
            <person name="Wayne K.J."/>
            <person name="Tettelin H."/>
            <person name="Glass J.I."/>
            <person name="Rusch D."/>
            <person name="Podicherti R."/>
            <person name="Tsui H.-C.T."/>
            <person name="Winkler M.E."/>
        </authorList>
    </citation>
    <scope>NUCLEOTIDE SEQUENCE</scope>
</reference>
<feature type="non-terminal residue" evidence="2">
    <location>
        <position position="1"/>
    </location>
</feature>
<dbReference type="EMBL" id="UINC01031186">
    <property type="protein sequence ID" value="SVB16834.1"/>
    <property type="molecule type" value="Genomic_DNA"/>
</dbReference>
<gene>
    <name evidence="2" type="ORF">METZ01_LOCUS169688</name>
</gene>
<protein>
    <submittedName>
        <fullName evidence="2">Uncharacterized protein</fullName>
    </submittedName>
</protein>
<dbReference type="AlphaFoldDB" id="A0A382BT54"/>
<feature type="coiled-coil region" evidence="1">
    <location>
        <begin position="125"/>
        <end position="169"/>
    </location>
</feature>
<evidence type="ECO:0000256" key="1">
    <source>
        <dbReference type="SAM" id="Coils"/>
    </source>
</evidence>
<evidence type="ECO:0000313" key="2">
    <source>
        <dbReference type="EMBL" id="SVB16834.1"/>
    </source>
</evidence>